<sequence>MLSRPHNRYLLSPSLPPLNSSFFLTCKAFCDSSKLLPDLSPPILIHFHLTSRPHCFTFLLSFFLLVFFLLFFSVLSFFFSLFFLSLFYFYAFLFFLPFILFTSSIFLSFKIFHLFFFNHSDFQFCSFPSFSAFLCLFHFITSHFSIFLFAPLLIFFYPLPPSPSSSPFSFPSLSSSTPTLFSFFLSLFNVSFFLVIICEDTLCLFFFIPSYSFSLYFHLPIFSSSFYLHVSSSFSLLHRFIFLFLFKFSLFLNFLHLLIFLFSLLFYSVIHFPPLHLFIFLVYIFLILFSLLHFNFFLSFFI</sequence>
<proteinExistence type="predicted"/>
<organism evidence="2 3">
    <name type="scientific">Acanthosepion pharaonis</name>
    <name type="common">Pharaoh cuttlefish</name>
    <name type="synonym">Sepia pharaonis</name>
    <dbReference type="NCBI Taxonomy" id="158019"/>
    <lineage>
        <taxon>Eukaryota</taxon>
        <taxon>Metazoa</taxon>
        <taxon>Spiralia</taxon>
        <taxon>Lophotrochozoa</taxon>
        <taxon>Mollusca</taxon>
        <taxon>Cephalopoda</taxon>
        <taxon>Coleoidea</taxon>
        <taxon>Decapodiformes</taxon>
        <taxon>Sepiida</taxon>
        <taxon>Sepiina</taxon>
        <taxon>Sepiidae</taxon>
        <taxon>Acanthosepion</taxon>
    </lineage>
</organism>
<gene>
    <name evidence="2" type="ORF">SPHA_2706</name>
</gene>
<feature type="transmembrane region" description="Helical" evidence="1">
    <location>
        <begin position="179"/>
        <end position="197"/>
    </location>
</feature>
<feature type="transmembrane region" description="Helical" evidence="1">
    <location>
        <begin position="204"/>
        <end position="228"/>
    </location>
</feature>
<protein>
    <submittedName>
        <fullName evidence="2">Uncharacterized protein</fullName>
    </submittedName>
</protein>
<keyword evidence="1" id="KW-0472">Membrane</keyword>
<feature type="transmembrane region" description="Helical" evidence="1">
    <location>
        <begin position="130"/>
        <end position="159"/>
    </location>
</feature>
<keyword evidence="1" id="KW-0812">Transmembrane</keyword>
<evidence type="ECO:0000256" key="1">
    <source>
        <dbReference type="SAM" id="Phobius"/>
    </source>
</evidence>
<feature type="transmembrane region" description="Helical" evidence="1">
    <location>
        <begin position="56"/>
        <end position="81"/>
    </location>
</feature>
<feature type="transmembrane region" description="Helical" evidence="1">
    <location>
        <begin position="240"/>
        <end position="270"/>
    </location>
</feature>
<name>A0A812AQ63_ACAPH</name>
<feature type="transmembrane region" description="Helical" evidence="1">
    <location>
        <begin position="277"/>
        <end position="301"/>
    </location>
</feature>
<keyword evidence="1" id="KW-1133">Transmembrane helix</keyword>
<comment type="caution">
    <text evidence="2">The sequence shown here is derived from an EMBL/GenBank/DDBJ whole genome shotgun (WGS) entry which is preliminary data.</text>
</comment>
<evidence type="ECO:0000313" key="3">
    <source>
        <dbReference type="Proteomes" id="UP000597762"/>
    </source>
</evidence>
<dbReference type="EMBL" id="CAHIKZ030000079">
    <property type="protein sequence ID" value="CAE1149386.1"/>
    <property type="molecule type" value="Genomic_DNA"/>
</dbReference>
<dbReference type="Proteomes" id="UP000597762">
    <property type="component" value="Unassembled WGS sequence"/>
</dbReference>
<evidence type="ECO:0000313" key="2">
    <source>
        <dbReference type="EMBL" id="CAE1149386.1"/>
    </source>
</evidence>
<dbReference type="AlphaFoldDB" id="A0A812AQ63"/>
<reference evidence="2" key="1">
    <citation type="submission" date="2021-01" db="EMBL/GenBank/DDBJ databases">
        <authorList>
            <person name="Li R."/>
            <person name="Bekaert M."/>
        </authorList>
    </citation>
    <scope>NUCLEOTIDE SEQUENCE</scope>
    <source>
        <strain evidence="2">Farmed</strain>
    </source>
</reference>
<accession>A0A812AQ63</accession>
<feature type="transmembrane region" description="Helical" evidence="1">
    <location>
        <begin position="87"/>
        <end position="109"/>
    </location>
</feature>
<keyword evidence="3" id="KW-1185">Reference proteome</keyword>